<feature type="transmembrane region" description="Helical" evidence="6">
    <location>
        <begin position="273"/>
        <end position="295"/>
    </location>
</feature>
<feature type="transmembrane region" description="Helical" evidence="6">
    <location>
        <begin position="647"/>
        <end position="671"/>
    </location>
</feature>
<keyword evidence="4 6" id="KW-1133">Transmembrane helix</keyword>
<sequence length="770" mass="86641">MIGIKSFLRHLSRNKMYTSVTVLGFALSLTFVLILGIYIQNELSVDDFHENKDRIYRLENETVDFSPPIATDLADIYPEIEDFTRVYNASGRISRSGGQKVKFDYLGVDPGFFNMFSFPLIQGDSKLVLQTEDEIVLSRNKAVQIFGSVTGAMGQNIFIEGNNKFTVTGVMENFPDNTHFTQQDALVNLGAFKKVYAFEDIMEEYGWCSLSIYLMAKSNTDLPAKAPEILENFKKNFWLYQEGWAKSVVMTPLPQLYFSNKIGNGTKSNSKTMILVLSGIVFIILLLAIGNYINLTIAQATFRGKEVAVKKLLGGSKRQLVRQLVVESFVLCFSAFFIAFLWAIMLEPVLDTMLDTKLEIHQALTGTNMLMAFALLVSIGFISGIIPAIKISRFKPIQVVKGELRTRSKSIYSKAFITFQYTVAIALLASSWIILKQTNYLRDKDLGFDKDNIVQMEYLGDTKQKETIKGELLKIPGVKDVSITWQSPLSGGSNQTFDSNGKSVSFQEFAVDSSFYDVFSIKVAPTEVAYTPNGVVLNEAALKELGMTNNPVSYQMGDREIPVLGVVKDFNFKQLRDNVGPLMIRQQNPGQFADNVFLKLDGKGAINTISQIKTTYSNIIGNVEFDVRFVDEAISQWYKKEERTGKIISYFTVLAVIISSMGILAMATFYMQQRKKEIGVRKVNGATIGRVMALLSKDFIKWVMLAFIIAVPVSWYAMHRWLQSFAYKTTMDWWVFVFAGILTLLMALLTVSWQSYKAASANPVKSLRNE</sequence>
<evidence type="ECO:0000259" key="8">
    <source>
        <dbReference type="Pfam" id="PF12704"/>
    </source>
</evidence>
<accession>A0ABT5XUL9</accession>
<dbReference type="PANTHER" id="PTHR30572:SF18">
    <property type="entry name" value="ABC-TYPE MACROLIDE FAMILY EXPORT SYSTEM PERMEASE COMPONENT 2"/>
    <property type="match status" value="1"/>
</dbReference>
<dbReference type="Pfam" id="PF12704">
    <property type="entry name" value="MacB_PCD"/>
    <property type="match status" value="1"/>
</dbReference>
<feature type="domain" description="ABC3 transporter permease C-terminal" evidence="7">
    <location>
        <begin position="280"/>
        <end position="396"/>
    </location>
</feature>
<keyword evidence="10" id="KW-1185">Reference proteome</keyword>
<dbReference type="EMBL" id="JARFVB010000001">
    <property type="protein sequence ID" value="MDF0714879.1"/>
    <property type="molecule type" value="Genomic_DNA"/>
</dbReference>
<evidence type="ECO:0000256" key="3">
    <source>
        <dbReference type="ARBA" id="ARBA00022692"/>
    </source>
</evidence>
<gene>
    <name evidence="9" type="ORF">PY092_01860</name>
</gene>
<keyword evidence="2" id="KW-1003">Cell membrane</keyword>
<evidence type="ECO:0000256" key="1">
    <source>
        <dbReference type="ARBA" id="ARBA00004651"/>
    </source>
</evidence>
<name>A0ABT5XUL9_9FLAO</name>
<evidence type="ECO:0000256" key="2">
    <source>
        <dbReference type="ARBA" id="ARBA00022475"/>
    </source>
</evidence>
<feature type="transmembrane region" description="Helical" evidence="6">
    <location>
        <begin position="411"/>
        <end position="435"/>
    </location>
</feature>
<feature type="domain" description="MacB-like periplasmic core" evidence="8">
    <location>
        <begin position="18"/>
        <end position="225"/>
    </location>
</feature>
<feature type="domain" description="ABC3 transporter permease C-terminal" evidence="7">
    <location>
        <begin position="651"/>
        <end position="763"/>
    </location>
</feature>
<evidence type="ECO:0000256" key="5">
    <source>
        <dbReference type="ARBA" id="ARBA00023136"/>
    </source>
</evidence>
<feature type="transmembrane region" description="Helical" evidence="6">
    <location>
        <begin position="366"/>
        <end position="390"/>
    </location>
</feature>
<keyword evidence="3 6" id="KW-0812">Transmembrane</keyword>
<proteinExistence type="predicted"/>
<protein>
    <submittedName>
        <fullName evidence="9">ABC transporter permease</fullName>
    </submittedName>
</protein>
<feature type="transmembrane region" description="Helical" evidence="6">
    <location>
        <begin position="699"/>
        <end position="718"/>
    </location>
</feature>
<dbReference type="Pfam" id="PF02687">
    <property type="entry name" value="FtsX"/>
    <property type="match status" value="2"/>
</dbReference>
<comment type="subcellular location">
    <subcellularLocation>
        <location evidence="1">Cell membrane</location>
        <topology evidence="1">Multi-pass membrane protein</topology>
    </subcellularLocation>
</comment>
<reference evidence="9 10" key="1">
    <citation type="submission" date="2023-03" db="EMBL/GenBank/DDBJ databases">
        <title>Muricauda XX sp. nov. and Muricauda XXX sp. nov., two novel species isolated from Okinawa Trough.</title>
        <authorList>
            <person name="Cao W."/>
            <person name="Deng X."/>
        </authorList>
    </citation>
    <scope>NUCLEOTIDE SEQUENCE [LARGE SCALE GENOMIC DNA]</scope>
    <source>
        <strain evidence="9 10">334s03</strain>
    </source>
</reference>
<evidence type="ECO:0000313" key="10">
    <source>
        <dbReference type="Proteomes" id="UP001221366"/>
    </source>
</evidence>
<evidence type="ECO:0000256" key="4">
    <source>
        <dbReference type="ARBA" id="ARBA00022989"/>
    </source>
</evidence>
<dbReference type="RefSeq" id="WP_275614156.1">
    <property type="nucleotide sequence ID" value="NZ_JARFVB010000001.1"/>
</dbReference>
<dbReference type="InterPro" id="IPR003838">
    <property type="entry name" value="ABC3_permease_C"/>
</dbReference>
<keyword evidence="5 6" id="KW-0472">Membrane</keyword>
<evidence type="ECO:0000256" key="6">
    <source>
        <dbReference type="SAM" id="Phobius"/>
    </source>
</evidence>
<evidence type="ECO:0000259" key="7">
    <source>
        <dbReference type="Pfam" id="PF02687"/>
    </source>
</evidence>
<organism evidence="9 10">
    <name type="scientific">Flagellimonas yonaguniensis</name>
    <dbReference type="NCBI Taxonomy" id="3031325"/>
    <lineage>
        <taxon>Bacteria</taxon>
        <taxon>Pseudomonadati</taxon>
        <taxon>Bacteroidota</taxon>
        <taxon>Flavobacteriia</taxon>
        <taxon>Flavobacteriales</taxon>
        <taxon>Flavobacteriaceae</taxon>
        <taxon>Flagellimonas</taxon>
    </lineage>
</organism>
<dbReference type="InterPro" id="IPR050250">
    <property type="entry name" value="Macrolide_Exporter_MacB"/>
</dbReference>
<feature type="transmembrane region" description="Helical" evidence="6">
    <location>
        <begin position="733"/>
        <end position="753"/>
    </location>
</feature>
<dbReference type="InterPro" id="IPR025857">
    <property type="entry name" value="MacB_PCD"/>
</dbReference>
<dbReference type="PANTHER" id="PTHR30572">
    <property type="entry name" value="MEMBRANE COMPONENT OF TRANSPORTER-RELATED"/>
    <property type="match status" value="1"/>
</dbReference>
<comment type="caution">
    <text evidence="9">The sequence shown here is derived from an EMBL/GenBank/DDBJ whole genome shotgun (WGS) entry which is preliminary data.</text>
</comment>
<feature type="transmembrane region" description="Helical" evidence="6">
    <location>
        <begin position="20"/>
        <end position="39"/>
    </location>
</feature>
<feature type="transmembrane region" description="Helical" evidence="6">
    <location>
        <begin position="324"/>
        <end position="346"/>
    </location>
</feature>
<dbReference type="Proteomes" id="UP001221366">
    <property type="component" value="Unassembled WGS sequence"/>
</dbReference>
<evidence type="ECO:0000313" key="9">
    <source>
        <dbReference type="EMBL" id="MDF0714879.1"/>
    </source>
</evidence>